<dbReference type="Proteomes" id="UP000294650">
    <property type="component" value="Unassembled WGS sequence"/>
</dbReference>
<name>A0A4R3NDG8_9BACI</name>
<keyword evidence="4" id="KW-1185">Reference proteome</keyword>
<dbReference type="InterPro" id="IPR012614">
    <property type="entry name" value="SASP_SspP"/>
</dbReference>
<dbReference type="RefSeq" id="WP_132369896.1">
    <property type="nucleotide sequence ID" value="NZ_SMAN01000001.1"/>
</dbReference>
<organism evidence="3 4">
    <name type="scientific">Melghiribacillus thermohalophilus</name>
    <dbReference type="NCBI Taxonomy" id="1324956"/>
    <lineage>
        <taxon>Bacteria</taxon>
        <taxon>Bacillati</taxon>
        <taxon>Bacillota</taxon>
        <taxon>Bacilli</taxon>
        <taxon>Bacillales</taxon>
        <taxon>Bacillaceae</taxon>
        <taxon>Melghiribacillus</taxon>
    </lineage>
</organism>
<keyword evidence="1" id="KW-0749">Sporulation</keyword>
<evidence type="ECO:0000256" key="2">
    <source>
        <dbReference type="SAM" id="MobiDB-lite"/>
    </source>
</evidence>
<comment type="caution">
    <text evidence="3">The sequence shown here is derived from an EMBL/GenBank/DDBJ whole genome shotgun (WGS) entry which is preliminary data.</text>
</comment>
<evidence type="ECO:0000313" key="4">
    <source>
        <dbReference type="Proteomes" id="UP000294650"/>
    </source>
</evidence>
<evidence type="ECO:0000313" key="3">
    <source>
        <dbReference type="EMBL" id="TCT26655.1"/>
    </source>
</evidence>
<feature type="compositionally biased region" description="Basic residues" evidence="2">
    <location>
        <begin position="27"/>
        <end position="39"/>
    </location>
</feature>
<dbReference type="GO" id="GO:0030435">
    <property type="term" value="P:sporulation resulting in formation of a cellular spore"/>
    <property type="evidence" value="ECO:0007669"/>
    <property type="project" value="UniProtKB-KW"/>
</dbReference>
<evidence type="ECO:0000256" key="1">
    <source>
        <dbReference type="ARBA" id="ARBA00022969"/>
    </source>
</evidence>
<feature type="compositionally biased region" description="Basic and acidic residues" evidence="2">
    <location>
        <begin position="1"/>
        <end position="12"/>
    </location>
</feature>
<dbReference type="OrthoDB" id="2691914at2"/>
<gene>
    <name evidence="3" type="ORF">EDD68_1017</name>
</gene>
<sequence>MTEKKKISDYSKLKNQARQPYGEPMKGSKKMKNKNHSRQTHGTEHDL</sequence>
<proteinExistence type="predicted"/>
<dbReference type="AlphaFoldDB" id="A0A4R3NDG8"/>
<feature type="region of interest" description="Disordered" evidence="2">
    <location>
        <begin position="1"/>
        <end position="47"/>
    </location>
</feature>
<accession>A0A4R3NDG8</accession>
<reference evidence="3 4" key="1">
    <citation type="submission" date="2019-03" db="EMBL/GenBank/DDBJ databases">
        <title>Genomic Encyclopedia of Type Strains, Phase IV (KMG-IV): sequencing the most valuable type-strain genomes for metagenomic binning, comparative biology and taxonomic classification.</title>
        <authorList>
            <person name="Goeker M."/>
        </authorList>
    </citation>
    <scope>NUCLEOTIDE SEQUENCE [LARGE SCALE GENOMIC DNA]</scope>
    <source>
        <strain evidence="3 4">DSM 25894</strain>
    </source>
</reference>
<dbReference type="EMBL" id="SMAN01000001">
    <property type="protein sequence ID" value="TCT26655.1"/>
    <property type="molecule type" value="Genomic_DNA"/>
</dbReference>
<dbReference type="Pfam" id="PF08179">
    <property type="entry name" value="SspP"/>
    <property type="match status" value="1"/>
</dbReference>
<protein>
    <submittedName>
        <fullName evidence="3">Small acid-soluble spore protein P (Minor)</fullName>
    </submittedName>
</protein>